<dbReference type="EMBL" id="CARXXK010000003">
    <property type="protein sequence ID" value="CAI6361731.1"/>
    <property type="molecule type" value="Genomic_DNA"/>
</dbReference>
<dbReference type="PROSITE" id="PS50896">
    <property type="entry name" value="LISH"/>
    <property type="match status" value="1"/>
</dbReference>
<sequence>MELLMPSEVARLVYGYLRNEKNEDTAECFLKSSPCLTECYQMCKTNRNFNIKVNGFNLHDIFDVFGTMCSMIQERIPEAFESKTLIEKLQYLLDSDHTPTKEKR</sequence>
<dbReference type="InterPro" id="IPR006594">
    <property type="entry name" value="LisH"/>
</dbReference>
<evidence type="ECO:0000313" key="1">
    <source>
        <dbReference type="EMBL" id="CAI6361731.1"/>
    </source>
</evidence>
<dbReference type="Proteomes" id="UP001160148">
    <property type="component" value="Unassembled WGS sequence"/>
</dbReference>
<gene>
    <name evidence="1" type="ORF">MEUPH1_LOCUS16879</name>
</gene>
<accession>A0AAV0X1U5</accession>
<evidence type="ECO:0000313" key="2">
    <source>
        <dbReference type="Proteomes" id="UP001160148"/>
    </source>
</evidence>
<comment type="caution">
    <text evidence="1">The sequence shown here is derived from an EMBL/GenBank/DDBJ whole genome shotgun (WGS) entry which is preliminary data.</text>
</comment>
<keyword evidence="2" id="KW-1185">Reference proteome</keyword>
<organism evidence="1 2">
    <name type="scientific">Macrosiphum euphorbiae</name>
    <name type="common">potato aphid</name>
    <dbReference type="NCBI Taxonomy" id="13131"/>
    <lineage>
        <taxon>Eukaryota</taxon>
        <taxon>Metazoa</taxon>
        <taxon>Ecdysozoa</taxon>
        <taxon>Arthropoda</taxon>
        <taxon>Hexapoda</taxon>
        <taxon>Insecta</taxon>
        <taxon>Pterygota</taxon>
        <taxon>Neoptera</taxon>
        <taxon>Paraneoptera</taxon>
        <taxon>Hemiptera</taxon>
        <taxon>Sternorrhyncha</taxon>
        <taxon>Aphidomorpha</taxon>
        <taxon>Aphidoidea</taxon>
        <taxon>Aphididae</taxon>
        <taxon>Macrosiphini</taxon>
        <taxon>Macrosiphum</taxon>
    </lineage>
</organism>
<reference evidence="1 2" key="1">
    <citation type="submission" date="2023-01" db="EMBL/GenBank/DDBJ databases">
        <authorList>
            <person name="Whitehead M."/>
        </authorList>
    </citation>
    <scope>NUCLEOTIDE SEQUENCE [LARGE SCALE GENOMIC DNA]</scope>
</reference>
<dbReference type="AlphaFoldDB" id="A0AAV0X1U5"/>
<proteinExistence type="predicted"/>
<protein>
    <submittedName>
        <fullName evidence="1">Uncharacterized protein</fullName>
    </submittedName>
</protein>
<name>A0AAV0X1U5_9HEMI</name>